<protein>
    <submittedName>
        <fullName evidence="1">Uncharacterized protein</fullName>
    </submittedName>
</protein>
<organism evidence="1 2">
    <name type="scientific">Blepharisma stoltei</name>
    <dbReference type="NCBI Taxonomy" id="1481888"/>
    <lineage>
        <taxon>Eukaryota</taxon>
        <taxon>Sar</taxon>
        <taxon>Alveolata</taxon>
        <taxon>Ciliophora</taxon>
        <taxon>Postciliodesmatophora</taxon>
        <taxon>Heterotrichea</taxon>
        <taxon>Heterotrichida</taxon>
        <taxon>Blepharismidae</taxon>
        <taxon>Blepharisma</taxon>
    </lineage>
</organism>
<sequence length="95" mass="11124">MLLLLSKTSKGGPWRHLLRSIESQGGLKNFQFRQYSSNPSSIDELRSKIAQAEKDQNLTDLIFLYNKLGFYFWISDNLHESVTYHEKSAKLLKRF</sequence>
<dbReference type="AlphaFoldDB" id="A0AAU9JX69"/>
<name>A0AAU9JX69_9CILI</name>
<comment type="caution">
    <text evidence="1">The sequence shown here is derived from an EMBL/GenBank/DDBJ whole genome shotgun (WGS) entry which is preliminary data.</text>
</comment>
<evidence type="ECO:0000313" key="2">
    <source>
        <dbReference type="Proteomes" id="UP001162131"/>
    </source>
</evidence>
<gene>
    <name evidence="1" type="ORF">BSTOLATCC_MIC47985</name>
</gene>
<proteinExistence type="predicted"/>
<reference evidence="1" key="1">
    <citation type="submission" date="2021-09" db="EMBL/GenBank/DDBJ databases">
        <authorList>
            <consortium name="AG Swart"/>
            <person name="Singh M."/>
            <person name="Singh A."/>
            <person name="Seah K."/>
            <person name="Emmerich C."/>
        </authorList>
    </citation>
    <scope>NUCLEOTIDE SEQUENCE</scope>
    <source>
        <strain evidence="1">ATCC30299</strain>
    </source>
</reference>
<dbReference type="Proteomes" id="UP001162131">
    <property type="component" value="Unassembled WGS sequence"/>
</dbReference>
<dbReference type="EMBL" id="CAJZBQ010000047">
    <property type="protein sequence ID" value="CAG9329156.1"/>
    <property type="molecule type" value="Genomic_DNA"/>
</dbReference>
<accession>A0AAU9JX69</accession>
<evidence type="ECO:0000313" key="1">
    <source>
        <dbReference type="EMBL" id="CAG9329156.1"/>
    </source>
</evidence>
<keyword evidence="2" id="KW-1185">Reference proteome</keyword>